<dbReference type="RefSeq" id="XP_013383363.1">
    <property type="nucleotide sequence ID" value="XM_013527909.1"/>
</dbReference>
<evidence type="ECO:0000313" key="5">
    <source>
        <dbReference type="RefSeq" id="XP_013383363.1"/>
    </source>
</evidence>
<feature type="compositionally biased region" description="Basic residues" evidence="1">
    <location>
        <begin position="272"/>
        <end position="285"/>
    </location>
</feature>
<reference evidence="5" key="1">
    <citation type="submission" date="2025-08" db="UniProtKB">
        <authorList>
            <consortium name="RefSeq"/>
        </authorList>
    </citation>
    <scope>IDENTIFICATION</scope>
    <source>
        <tissue evidence="5">Gonads</tissue>
    </source>
</reference>
<feature type="transmembrane region" description="Helical" evidence="2">
    <location>
        <begin position="119"/>
        <end position="140"/>
    </location>
</feature>
<organism evidence="4 5">
    <name type="scientific">Lingula anatina</name>
    <name type="common">Brachiopod</name>
    <name type="synonym">Lingula unguis</name>
    <dbReference type="NCBI Taxonomy" id="7574"/>
    <lineage>
        <taxon>Eukaryota</taxon>
        <taxon>Metazoa</taxon>
        <taxon>Spiralia</taxon>
        <taxon>Lophotrochozoa</taxon>
        <taxon>Brachiopoda</taxon>
        <taxon>Linguliformea</taxon>
        <taxon>Lingulata</taxon>
        <taxon>Lingulida</taxon>
        <taxon>Linguloidea</taxon>
        <taxon>Lingulidae</taxon>
        <taxon>Lingula</taxon>
    </lineage>
</organism>
<dbReference type="AlphaFoldDB" id="A0A1S3HBG5"/>
<feature type="signal peptide" evidence="3">
    <location>
        <begin position="1"/>
        <end position="27"/>
    </location>
</feature>
<evidence type="ECO:0000256" key="3">
    <source>
        <dbReference type="SAM" id="SignalP"/>
    </source>
</evidence>
<proteinExistence type="predicted"/>
<dbReference type="GeneID" id="106153810"/>
<evidence type="ECO:0000313" key="4">
    <source>
        <dbReference type="Proteomes" id="UP000085678"/>
    </source>
</evidence>
<protein>
    <submittedName>
        <fullName evidence="5">Uncharacterized protein LOC106153810</fullName>
    </submittedName>
</protein>
<dbReference type="KEGG" id="lak:106153810"/>
<keyword evidence="4" id="KW-1185">Reference proteome</keyword>
<evidence type="ECO:0000256" key="2">
    <source>
        <dbReference type="SAM" id="Phobius"/>
    </source>
</evidence>
<evidence type="ECO:0000256" key="1">
    <source>
        <dbReference type="SAM" id="MobiDB-lite"/>
    </source>
</evidence>
<keyword evidence="2" id="KW-0472">Membrane</keyword>
<keyword evidence="2" id="KW-0812">Transmembrane</keyword>
<accession>A0A1S3HBG5</accession>
<feature type="region of interest" description="Disordered" evidence="1">
    <location>
        <begin position="162"/>
        <end position="285"/>
    </location>
</feature>
<name>A0A1S3HBG5_LINAN</name>
<dbReference type="InParanoid" id="A0A1S3HBG5"/>
<keyword evidence="2" id="KW-1133">Transmembrane helix</keyword>
<dbReference type="InterPro" id="IPR011992">
    <property type="entry name" value="EF-hand-dom_pair"/>
</dbReference>
<dbReference type="Proteomes" id="UP000085678">
    <property type="component" value="Unplaced"/>
</dbReference>
<feature type="compositionally biased region" description="Polar residues" evidence="1">
    <location>
        <begin position="165"/>
        <end position="177"/>
    </location>
</feature>
<feature type="chain" id="PRO_5010335437" evidence="3">
    <location>
        <begin position="28"/>
        <end position="285"/>
    </location>
</feature>
<gene>
    <name evidence="5" type="primary">LOC106153810</name>
</gene>
<sequence length="285" mass="32198">MPCYTKAMLNLVHLMTFFLVVYFSCEATEKQQDVTVSFEELVKELKLSEQEINDLKIVHDLNRDGYFSLEESDEAVWDVTQKLSQEKLKELLLKVVESRKGQVHDDRHVPVVETPPWKFGFREVGLVVFLLLLAAIGYGMTRKRQEQLGRAPSAAELRNARLSKLTRSSPQEPSQLPQKDGKSDISQKNVRKRKHENQESSHKSPAALKQNYDDCDNDRADSEDAAVVGKTETEPLISTVTNAHTAKEDQQDISTAEMTGSVRSPALAVPKTKVKQKKQQQHGRG</sequence>
<dbReference type="SUPFAM" id="SSF47473">
    <property type="entry name" value="EF-hand"/>
    <property type="match status" value="1"/>
</dbReference>
<keyword evidence="3" id="KW-0732">Signal</keyword>
<feature type="compositionally biased region" description="Polar residues" evidence="1">
    <location>
        <begin position="252"/>
        <end position="262"/>
    </location>
</feature>